<dbReference type="Pfam" id="PF08748">
    <property type="entry name" value="Phage_TAC_4"/>
    <property type="match status" value="1"/>
</dbReference>
<reference evidence="1 2" key="2">
    <citation type="submission" date="2019-07" db="EMBL/GenBank/DDBJ databases">
        <title>Investigation of anaerobic lignin degradation for improved lignocellulosic biofuels.</title>
        <authorList>
            <person name="Deangelis K.PhD."/>
        </authorList>
    </citation>
    <scope>NUCLEOTIDE SEQUENCE [LARGE SCALE GENOMIC DNA]</scope>
    <source>
        <strain evidence="1 2">106R</strain>
    </source>
</reference>
<dbReference type="Proteomes" id="UP000320710">
    <property type="component" value="Unassembled WGS sequence"/>
</dbReference>
<dbReference type="EMBL" id="VFMJ01000001">
    <property type="protein sequence ID" value="TQI84806.1"/>
    <property type="molecule type" value="Genomic_DNA"/>
</dbReference>
<dbReference type="RefSeq" id="WP_141969436.1">
    <property type="nucleotide sequence ID" value="NZ_VFMJ01000001.1"/>
</dbReference>
<evidence type="ECO:0000313" key="2">
    <source>
        <dbReference type="Proteomes" id="UP000320710"/>
    </source>
</evidence>
<organism evidence="1 2">
    <name type="scientific">Serratia marcescens</name>
    <dbReference type="NCBI Taxonomy" id="615"/>
    <lineage>
        <taxon>Bacteria</taxon>
        <taxon>Pseudomonadati</taxon>
        <taxon>Pseudomonadota</taxon>
        <taxon>Gammaproteobacteria</taxon>
        <taxon>Enterobacterales</taxon>
        <taxon>Yersiniaceae</taxon>
        <taxon>Serratia</taxon>
    </lineage>
</organism>
<reference evidence="1 2" key="1">
    <citation type="submission" date="2019-06" db="EMBL/GenBank/DDBJ databases">
        <authorList>
            <person name="Deangelis K."/>
            <person name="Huntemann M."/>
            <person name="Clum A."/>
            <person name="Pillay M."/>
            <person name="Palaniappan K."/>
            <person name="Varghese N."/>
            <person name="Mikhailova N."/>
            <person name="Stamatis D."/>
            <person name="Reddy T."/>
            <person name="Daum C."/>
            <person name="Shapiro N."/>
            <person name="Ivanova N."/>
            <person name="Kyrpides N."/>
            <person name="Woyke T."/>
        </authorList>
    </citation>
    <scope>NUCLEOTIDE SEQUENCE [LARGE SCALE GENOMIC DNA]</scope>
    <source>
        <strain evidence="1 2">106R</strain>
    </source>
</reference>
<name>A0AA46QBB6_SERMA</name>
<proteinExistence type="predicted"/>
<evidence type="ECO:0000313" key="1">
    <source>
        <dbReference type="EMBL" id="TQI84806.1"/>
    </source>
</evidence>
<protein>
    <submittedName>
        <fullName evidence="1">Tail assembly chaperone</fullName>
    </submittedName>
</protein>
<dbReference type="AlphaFoldDB" id="A0AA46QBB6"/>
<dbReference type="InterPro" id="IPR014859">
    <property type="entry name" value="Phage_TAC_4"/>
</dbReference>
<comment type="caution">
    <text evidence="1">The sequence shown here is derived from an EMBL/GenBank/DDBJ whole genome shotgun (WGS) entry which is preliminary data.</text>
</comment>
<accession>A0AA46QBB6</accession>
<sequence>MTAKFTLVPNSTFKKDVTIPRAGAEDGVLTITFKHKTRSQLEALENTLREATEKQIEAGSHGSAPMVAFIEEIAAGWALPDEFNGENVLVLLENYPRAFDSIAMTYTRELMAIREKN</sequence>
<gene>
    <name evidence="1" type="ORF">FHU12_2328</name>
</gene>